<comment type="caution">
    <text evidence="1">The sequence shown here is derived from an EMBL/GenBank/DDBJ whole genome shotgun (WGS) entry which is preliminary data.</text>
</comment>
<accession>A0A5C7GJX9</accession>
<dbReference type="EMBL" id="VRKQ01000010">
    <property type="protein sequence ID" value="TXG37515.1"/>
    <property type="molecule type" value="Genomic_DNA"/>
</dbReference>
<dbReference type="Proteomes" id="UP000321080">
    <property type="component" value="Unassembled WGS sequence"/>
</dbReference>
<sequence length="84" mass="9383">MRLKNIFTILLIALCVKISISQEGLPIYTDYLTDNYYLIHPSMAGVANCAKVRLTARQQWFGHEDAPKLLTMSINGRIGDTPSA</sequence>
<protein>
    <submittedName>
        <fullName evidence="1">Type IX secretion system membrane protein PorP/SprF</fullName>
    </submittedName>
</protein>
<dbReference type="OrthoDB" id="648347at2"/>
<name>A0A5C7GJX9_9FLAO</name>
<evidence type="ECO:0000313" key="1">
    <source>
        <dbReference type="EMBL" id="TXG37515.1"/>
    </source>
</evidence>
<dbReference type="Pfam" id="PF11751">
    <property type="entry name" value="PorP_SprF"/>
    <property type="match status" value="1"/>
</dbReference>
<organism evidence="1 2">
    <name type="scientific">Seonamhaeicola maritimus</name>
    <dbReference type="NCBI Taxonomy" id="2591822"/>
    <lineage>
        <taxon>Bacteria</taxon>
        <taxon>Pseudomonadati</taxon>
        <taxon>Bacteroidota</taxon>
        <taxon>Flavobacteriia</taxon>
        <taxon>Flavobacteriales</taxon>
        <taxon>Flavobacteriaceae</taxon>
    </lineage>
</organism>
<keyword evidence="2" id="KW-1185">Reference proteome</keyword>
<feature type="non-terminal residue" evidence="1">
    <location>
        <position position="84"/>
    </location>
</feature>
<dbReference type="RefSeq" id="WP_147769041.1">
    <property type="nucleotide sequence ID" value="NZ_VRKQ01000010.1"/>
</dbReference>
<proteinExistence type="predicted"/>
<reference evidence="1 2" key="1">
    <citation type="submission" date="2019-08" db="EMBL/GenBank/DDBJ databases">
        <title>Seonamhaeicola sediminis sp. nov., isolated from marine sediment.</title>
        <authorList>
            <person name="Cao W.R."/>
        </authorList>
    </citation>
    <scope>NUCLEOTIDE SEQUENCE [LARGE SCALE GENOMIC DNA]</scope>
    <source>
        <strain evidence="1 2">1505</strain>
    </source>
</reference>
<dbReference type="AlphaFoldDB" id="A0A5C7GJX9"/>
<dbReference type="InterPro" id="IPR019861">
    <property type="entry name" value="PorP/SprF_Bacteroidetes"/>
</dbReference>
<gene>
    <name evidence="1" type="ORF">FUA22_13290</name>
</gene>
<evidence type="ECO:0000313" key="2">
    <source>
        <dbReference type="Proteomes" id="UP000321080"/>
    </source>
</evidence>